<dbReference type="Pfam" id="PF24986">
    <property type="entry name" value="PRC_RimM"/>
    <property type="match status" value="1"/>
</dbReference>
<dbReference type="InterPro" id="IPR011961">
    <property type="entry name" value="RimM"/>
</dbReference>
<gene>
    <name evidence="7" type="primary">LOC109722384</name>
</gene>
<dbReference type="Gene3D" id="3.90.550.10">
    <property type="entry name" value="Spore Coat Polysaccharide Biosynthesis Protein SpsA, Chain A"/>
    <property type="match status" value="1"/>
</dbReference>
<dbReference type="AlphaFoldDB" id="A0A6P5GBM3"/>
<dbReference type="GO" id="GO:0006048">
    <property type="term" value="P:UDP-N-acetylglucosamine biosynthetic process"/>
    <property type="evidence" value="ECO:0007669"/>
    <property type="project" value="TreeGrafter"/>
</dbReference>
<dbReference type="InterPro" id="IPR039741">
    <property type="entry name" value="UDP-sugar_pyrophosphorylase"/>
</dbReference>
<evidence type="ECO:0000256" key="2">
    <source>
        <dbReference type="ARBA" id="ARBA00022695"/>
    </source>
</evidence>
<dbReference type="Pfam" id="PF01704">
    <property type="entry name" value="UDPGP"/>
    <property type="match status" value="1"/>
</dbReference>
<dbReference type="Gene3D" id="2.30.30.240">
    <property type="entry name" value="PRC-barrel domain"/>
    <property type="match status" value="1"/>
</dbReference>
<organism evidence="6 7">
    <name type="scientific">Ananas comosus</name>
    <name type="common">Pineapple</name>
    <name type="synonym">Ananas ananas</name>
    <dbReference type="NCBI Taxonomy" id="4615"/>
    <lineage>
        <taxon>Eukaryota</taxon>
        <taxon>Viridiplantae</taxon>
        <taxon>Streptophyta</taxon>
        <taxon>Embryophyta</taxon>
        <taxon>Tracheophyta</taxon>
        <taxon>Spermatophyta</taxon>
        <taxon>Magnoliopsida</taxon>
        <taxon>Liliopsida</taxon>
        <taxon>Poales</taxon>
        <taxon>Bromeliaceae</taxon>
        <taxon>Bromelioideae</taxon>
        <taxon>Ananas</taxon>
    </lineage>
</organism>
<keyword evidence="1" id="KW-0808">Transferase</keyword>
<evidence type="ECO:0000313" key="6">
    <source>
        <dbReference type="Proteomes" id="UP000515123"/>
    </source>
</evidence>
<evidence type="ECO:0000313" key="7">
    <source>
        <dbReference type="RefSeq" id="XP_020106021.1"/>
    </source>
</evidence>
<evidence type="ECO:0000256" key="1">
    <source>
        <dbReference type="ARBA" id="ARBA00022679"/>
    </source>
</evidence>
<dbReference type="Proteomes" id="UP000515123">
    <property type="component" value="Linkage group 16"/>
</dbReference>
<dbReference type="FunFam" id="2.30.30.240:FF:000002">
    <property type="entry name" value="Ribosome maturation factor rimM"/>
    <property type="match status" value="1"/>
</dbReference>
<dbReference type="InterPro" id="IPR002676">
    <property type="entry name" value="RimM_N"/>
</dbReference>
<dbReference type="GO" id="GO:0003977">
    <property type="term" value="F:UDP-N-acetylglucosamine diphosphorylase activity"/>
    <property type="evidence" value="ECO:0007669"/>
    <property type="project" value="TreeGrafter"/>
</dbReference>
<dbReference type="InterPro" id="IPR056792">
    <property type="entry name" value="PRC_RimM"/>
</dbReference>
<dbReference type="InterPro" id="IPR009000">
    <property type="entry name" value="Transl_B-barrel_sf"/>
</dbReference>
<dbReference type="GO" id="GO:0005840">
    <property type="term" value="C:ribosome"/>
    <property type="evidence" value="ECO:0007669"/>
    <property type="project" value="InterPro"/>
</dbReference>
<evidence type="ECO:0000259" key="4">
    <source>
        <dbReference type="Pfam" id="PF01782"/>
    </source>
</evidence>
<feature type="compositionally biased region" description="Low complexity" evidence="3">
    <location>
        <begin position="1"/>
        <end position="16"/>
    </location>
</feature>
<dbReference type="GO" id="GO:0043022">
    <property type="term" value="F:ribosome binding"/>
    <property type="evidence" value="ECO:0007669"/>
    <property type="project" value="InterPro"/>
</dbReference>
<dbReference type="PANTHER" id="PTHR11952:SF10">
    <property type="entry name" value="16S RRNA PROCESSING PROTEIN RIMM FAMILY"/>
    <property type="match status" value="1"/>
</dbReference>
<reference evidence="7" key="2">
    <citation type="submission" date="2025-08" db="UniProtKB">
        <authorList>
            <consortium name="RefSeq"/>
        </authorList>
    </citation>
    <scope>IDENTIFICATION</scope>
    <source>
        <tissue evidence="7">Leaf</tissue>
    </source>
</reference>
<dbReference type="HAMAP" id="MF_00014">
    <property type="entry name" value="Ribosome_mat_RimM"/>
    <property type="match status" value="1"/>
</dbReference>
<dbReference type="PANTHER" id="PTHR11952">
    <property type="entry name" value="UDP- GLUCOSE PYROPHOSPHORYLASE"/>
    <property type="match status" value="1"/>
</dbReference>
<dbReference type="SUPFAM" id="SSF53448">
    <property type="entry name" value="Nucleotide-diphospho-sugar transferases"/>
    <property type="match status" value="1"/>
</dbReference>
<dbReference type="NCBIfam" id="TIGR02273">
    <property type="entry name" value="16S_RimM"/>
    <property type="match status" value="1"/>
</dbReference>
<accession>A0A6P5GBM3</accession>
<dbReference type="OrthoDB" id="532420at2759"/>
<dbReference type="InterPro" id="IPR002618">
    <property type="entry name" value="UDPGP_fam"/>
</dbReference>
<dbReference type="Gramene" id="Aco006213.1.mrna1">
    <property type="protein sequence ID" value="Aco006213.1.mrna1"/>
    <property type="gene ID" value="Aco006213.1.path1"/>
</dbReference>
<dbReference type="GeneID" id="109722384"/>
<name>A0A6P5GBM3_ANACO</name>
<dbReference type="SUPFAM" id="SSF50447">
    <property type="entry name" value="Translation proteins"/>
    <property type="match status" value="1"/>
</dbReference>
<proteinExistence type="inferred from homology"/>
<feature type="compositionally biased region" description="Low complexity" evidence="3">
    <location>
        <begin position="32"/>
        <end position="60"/>
    </location>
</feature>
<dbReference type="GO" id="GO:0006364">
    <property type="term" value="P:rRNA processing"/>
    <property type="evidence" value="ECO:0007669"/>
    <property type="project" value="InterPro"/>
</dbReference>
<dbReference type="SUPFAM" id="SSF50346">
    <property type="entry name" value="PRC-barrel domain"/>
    <property type="match status" value="1"/>
</dbReference>
<evidence type="ECO:0000256" key="3">
    <source>
        <dbReference type="SAM" id="MobiDB-lite"/>
    </source>
</evidence>
<dbReference type="Gene3D" id="2.40.30.60">
    <property type="entry name" value="RimM"/>
    <property type="match status" value="1"/>
</dbReference>
<reference evidence="6" key="1">
    <citation type="journal article" date="2015" name="Nat. Genet.">
        <title>The pineapple genome and the evolution of CAM photosynthesis.</title>
        <authorList>
            <person name="Ming R."/>
            <person name="VanBuren R."/>
            <person name="Wai C.M."/>
            <person name="Tang H."/>
            <person name="Schatz M.C."/>
            <person name="Bowers J.E."/>
            <person name="Lyons E."/>
            <person name="Wang M.L."/>
            <person name="Chen J."/>
            <person name="Biggers E."/>
            <person name="Zhang J."/>
            <person name="Huang L."/>
            <person name="Zhang L."/>
            <person name="Miao W."/>
            <person name="Zhang J."/>
            <person name="Ye Z."/>
            <person name="Miao C."/>
            <person name="Lin Z."/>
            <person name="Wang H."/>
            <person name="Zhou H."/>
            <person name="Yim W.C."/>
            <person name="Priest H.D."/>
            <person name="Zheng C."/>
            <person name="Woodhouse M."/>
            <person name="Edger P.P."/>
            <person name="Guyot R."/>
            <person name="Guo H.B."/>
            <person name="Guo H."/>
            <person name="Zheng G."/>
            <person name="Singh R."/>
            <person name="Sharma A."/>
            <person name="Min X."/>
            <person name="Zheng Y."/>
            <person name="Lee H."/>
            <person name="Gurtowski J."/>
            <person name="Sedlazeck F.J."/>
            <person name="Harkess A."/>
            <person name="McKain M.R."/>
            <person name="Liao Z."/>
            <person name="Fang J."/>
            <person name="Liu J."/>
            <person name="Zhang X."/>
            <person name="Zhang Q."/>
            <person name="Hu W."/>
            <person name="Qin Y."/>
            <person name="Wang K."/>
            <person name="Chen L.Y."/>
            <person name="Shirley N."/>
            <person name="Lin Y.R."/>
            <person name="Liu L.Y."/>
            <person name="Hernandez A.G."/>
            <person name="Wright C.L."/>
            <person name="Bulone V."/>
            <person name="Tuskan G.A."/>
            <person name="Heath K."/>
            <person name="Zee F."/>
            <person name="Moore P.H."/>
            <person name="Sunkar R."/>
            <person name="Leebens-Mack J.H."/>
            <person name="Mockler T."/>
            <person name="Bennetzen J.L."/>
            <person name="Freeling M."/>
            <person name="Sankoff D."/>
            <person name="Paterson A.H."/>
            <person name="Zhu X."/>
            <person name="Yang X."/>
            <person name="Smith J.A."/>
            <person name="Cushman J.C."/>
            <person name="Paull R.E."/>
            <person name="Yu Q."/>
        </authorList>
    </citation>
    <scope>NUCLEOTIDE SEQUENCE [LARGE SCALE GENOMIC DNA]</scope>
    <source>
        <strain evidence="6">cv. F153</strain>
    </source>
</reference>
<protein>
    <submittedName>
        <fullName evidence="7">UDP-N-acetylhexosamine pyrophosphorylase isoform X1</fullName>
    </submittedName>
</protein>
<dbReference type="Pfam" id="PF01782">
    <property type="entry name" value="RimM"/>
    <property type="match status" value="1"/>
</dbReference>
<keyword evidence="6" id="KW-1185">Reference proteome</keyword>
<feature type="region of interest" description="Disordered" evidence="3">
    <location>
        <begin position="1"/>
        <end position="60"/>
    </location>
</feature>
<sequence>MSMLLRSSPLSPPLSRNPKPFPLPLRTHLPISPSLRSTPLASSPSSRRLAPPSSSGSPVVAEAVIGSGNGEDEEGEEEPKYVEVGYISSAHGLRGEVRVMPSTDFPELRFAKPGKRWLRTRAAGKEVIKEVELTGGRGHPGQKSWIISFSGIDTVEEARQIVGSSLLVTVRDRPELEEGEFYTRDLVGMRVILKETGKLVGTVANVFNYGASDLLHVRLHSAEERPHQSNLLDPDDSSSAPHIWIPFVEAIVPDVDADRREMQITPPKGLLELNLRSDVRSKKERRQMEWKEKRKLQQRLVATKKILAALDQKHILEGLRIGEKNQKTSLAKQLTSIDFRLFQQAIQNINKPFISYSLSEYINANSSALLENPMRISHQCLVTGESEGNNNMNYELRKVGLQLLRNSKVAIILIRHEKDDVERGSETDDVRVESAVIQFQKLFNNLNIFLKEEENNASVPFILVSPAREIESYKECLVDNDYFGLNSQKVWVLEEEKLPIVNISPVENSHEILLKSPWEILRAPIGPGGIFSLLSSHKIIDALNEFGVEYVQICSLDNRTALGHPLFFGFVSSRGADVGIKLSTSCKTDDNFDMVISMKHVNKMSKEINRLRFRALPEQHVHVHVQQVKDEWITVHPEKPNSYRLHCPIYSILNPCSLDNVCVMEVDE</sequence>
<evidence type="ECO:0000259" key="5">
    <source>
        <dbReference type="Pfam" id="PF24986"/>
    </source>
</evidence>
<feature type="domain" description="Ribosome maturation factor RimM PRC barrel" evidence="5">
    <location>
        <begin position="185"/>
        <end position="270"/>
    </location>
</feature>
<dbReference type="InterPro" id="IPR036976">
    <property type="entry name" value="RimM_N_sf"/>
</dbReference>
<dbReference type="InterPro" id="IPR011033">
    <property type="entry name" value="PRC_barrel-like_sf"/>
</dbReference>
<dbReference type="InterPro" id="IPR029044">
    <property type="entry name" value="Nucleotide-diphossugar_trans"/>
</dbReference>
<dbReference type="RefSeq" id="XP_020106021.1">
    <property type="nucleotide sequence ID" value="XM_020250432.1"/>
</dbReference>
<feature type="domain" description="RimM N-terminal" evidence="4">
    <location>
        <begin position="84"/>
        <end position="170"/>
    </location>
</feature>
<keyword evidence="2" id="KW-0548">Nucleotidyltransferase</keyword>